<dbReference type="AlphaFoldDB" id="A0AAU9SL19"/>
<dbReference type="Pfam" id="PF13966">
    <property type="entry name" value="zf-RVT"/>
    <property type="match status" value="1"/>
</dbReference>
<dbReference type="EMBL" id="OU466861">
    <property type="protein sequence ID" value="CAH2065552.1"/>
    <property type="molecule type" value="Genomic_DNA"/>
</dbReference>
<feature type="domain" description="Reverse transcriptase zinc-binding" evidence="1">
    <location>
        <begin position="155"/>
        <end position="208"/>
    </location>
</feature>
<dbReference type="Proteomes" id="UP000836841">
    <property type="component" value="Chromosome 5"/>
</dbReference>
<feature type="non-terminal residue" evidence="2">
    <location>
        <position position="219"/>
    </location>
</feature>
<name>A0AAU9SL19_THLAR</name>
<keyword evidence="3" id="KW-1185">Reference proteome</keyword>
<proteinExistence type="predicted"/>
<gene>
    <name evidence="2" type="ORF">TAV2_LOCUS15885</name>
</gene>
<evidence type="ECO:0000313" key="2">
    <source>
        <dbReference type="EMBL" id="CAH2065552.1"/>
    </source>
</evidence>
<reference evidence="2 3" key="1">
    <citation type="submission" date="2022-03" db="EMBL/GenBank/DDBJ databases">
        <authorList>
            <person name="Nunn A."/>
            <person name="Chopra R."/>
            <person name="Nunn A."/>
            <person name="Contreras Garrido A."/>
        </authorList>
    </citation>
    <scope>NUCLEOTIDE SEQUENCE [LARGE SCALE GENOMIC DNA]</scope>
</reference>
<evidence type="ECO:0000259" key="1">
    <source>
        <dbReference type="Pfam" id="PF13966"/>
    </source>
</evidence>
<sequence>MQMPEKTLERISDVRKELSIWKKGSDMNSNVRKELSIWKKGSDMNSKVQRVINEISKLSKMSETKLELMKAMEEEKAFWQQKSDEKLLNVEDKNSRFFHNSVKTSLGRILKLPLGNIQDKYIWAYTKHGSYAVKSGCWLVANHPAIPKPQPAARKTERRALKQWIWALKTSPKIKMIFWRFLSGALVVSKRLQRRNIPVDSDCKLCNKGPKIICYFNAI</sequence>
<accession>A0AAU9SL19</accession>
<evidence type="ECO:0000313" key="3">
    <source>
        <dbReference type="Proteomes" id="UP000836841"/>
    </source>
</evidence>
<organism evidence="2 3">
    <name type="scientific">Thlaspi arvense</name>
    <name type="common">Field penny-cress</name>
    <dbReference type="NCBI Taxonomy" id="13288"/>
    <lineage>
        <taxon>Eukaryota</taxon>
        <taxon>Viridiplantae</taxon>
        <taxon>Streptophyta</taxon>
        <taxon>Embryophyta</taxon>
        <taxon>Tracheophyta</taxon>
        <taxon>Spermatophyta</taxon>
        <taxon>Magnoliopsida</taxon>
        <taxon>eudicotyledons</taxon>
        <taxon>Gunneridae</taxon>
        <taxon>Pentapetalae</taxon>
        <taxon>rosids</taxon>
        <taxon>malvids</taxon>
        <taxon>Brassicales</taxon>
        <taxon>Brassicaceae</taxon>
        <taxon>Thlaspideae</taxon>
        <taxon>Thlaspi</taxon>
    </lineage>
</organism>
<protein>
    <recommendedName>
        <fullName evidence="1">Reverse transcriptase zinc-binding domain-containing protein</fullName>
    </recommendedName>
</protein>
<dbReference type="InterPro" id="IPR026960">
    <property type="entry name" value="RVT-Znf"/>
</dbReference>